<keyword evidence="2" id="KW-1185">Reference proteome</keyword>
<dbReference type="CDD" id="cd02513">
    <property type="entry name" value="CMP-NeuAc_Synthase"/>
    <property type="match status" value="1"/>
</dbReference>
<dbReference type="InterPro" id="IPR003329">
    <property type="entry name" value="Cytidylyl_trans"/>
</dbReference>
<accession>A0A0M0HJI9</accession>
<dbReference type="Gene3D" id="3.90.550.10">
    <property type="entry name" value="Spore Coat Polysaccharide Biosynthesis Protein SpsA, Chain A"/>
    <property type="match status" value="1"/>
</dbReference>
<dbReference type="OrthoDB" id="9805604at2"/>
<dbReference type="EMBL" id="LHPJ01000018">
    <property type="protein sequence ID" value="KOO02254.1"/>
    <property type="molecule type" value="Genomic_DNA"/>
</dbReference>
<proteinExistence type="predicted"/>
<dbReference type="PANTHER" id="PTHR21485">
    <property type="entry name" value="HAD SUPERFAMILY MEMBERS CMAS AND KDSC"/>
    <property type="match status" value="1"/>
</dbReference>
<protein>
    <submittedName>
        <fullName evidence="1">CMP-N-acetylneuraminic acid synthetase</fullName>
    </submittedName>
</protein>
<dbReference type="PATRIC" id="fig|693.5.peg.3324"/>
<name>A0A0M0HJI9_VIBNE</name>
<evidence type="ECO:0000313" key="2">
    <source>
        <dbReference type="Proteomes" id="UP000037515"/>
    </source>
</evidence>
<dbReference type="Pfam" id="PF02348">
    <property type="entry name" value="CTP_transf_3"/>
    <property type="match status" value="1"/>
</dbReference>
<dbReference type="SUPFAM" id="SSF53448">
    <property type="entry name" value="Nucleotide-diphospho-sugar transferases"/>
    <property type="match status" value="1"/>
</dbReference>
<dbReference type="InterPro" id="IPR050793">
    <property type="entry name" value="CMP-NeuNAc_synthase"/>
</dbReference>
<comment type="caution">
    <text evidence="1">The sequence shown here is derived from an EMBL/GenBank/DDBJ whole genome shotgun (WGS) entry which is preliminary data.</text>
</comment>
<dbReference type="PANTHER" id="PTHR21485:SF3">
    <property type="entry name" value="N-ACYLNEURAMINATE CYTIDYLYLTRANSFERASE"/>
    <property type="match status" value="1"/>
</dbReference>
<dbReference type="RefSeq" id="WP_053396885.1">
    <property type="nucleotide sequence ID" value="NZ_LHPJ01000018.1"/>
</dbReference>
<organism evidence="1 2">
    <name type="scientific">Vibrio nereis</name>
    <dbReference type="NCBI Taxonomy" id="693"/>
    <lineage>
        <taxon>Bacteria</taxon>
        <taxon>Pseudomonadati</taxon>
        <taxon>Pseudomonadota</taxon>
        <taxon>Gammaproteobacteria</taxon>
        <taxon>Vibrionales</taxon>
        <taxon>Vibrionaceae</taxon>
        <taxon>Vibrio</taxon>
    </lineage>
</organism>
<evidence type="ECO:0000313" key="1">
    <source>
        <dbReference type="EMBL" id="KOO02254.1"/>
    </source>
</evidence>
<dbReference type="AlphaFoldDB" id="A0A0M0HJI9"/>
<dbReference type="InterPro" id="IPR029044">
    <property type="entry name" value="Nucleotide-diphossugar_trans"/>
</dbReference>
<sequence>MSTIAFIPARGGSKGIPKKNIKVLAGKPLIVWSIEHALAAQNVDRVIVSTDCPDIAKVAKEHGAEVPFLRPDSISGDTATTESAMLHCCEYLLEIGELPENFLLLQATSPIRSQGQLDAAIDFMNEYQYDSVLAVSKSHRFTWKSFQYPEASYDYHNRPRRQDIKPEDQEYLETGSFYITKTDKLMSSKNRLCGKVGLFETSEDESFEIDSEVDFVICECLLNTKI</sequence>
<dbReference type="GO" id="GO:0008781">
    <property type="term" value="F:N-acylneuraminate cytidylyltransferase activity"/>
    <property type="evidence" value="ECO:0007669"/>
    <property type="project" value="TreeGrafter"/>
</dbReference>
<dbReference type="Proteomes" id="UP000037515">
    <property type="component" value="Unassembled WGS sequence"/>
</dbReference>
<reference evidence="2" key="1">
    <citation type="submission" date="2015-08" db="EMBL/GenBank/DDBJ databases">
        <title>Vibrio galatheae sp. nov., a novel member of the Vibrionaceae family isolated from the Solomon Islands.</title>
        <authorList>
            <person name="Giubergia S."/>
            <person name="Machado H."/>
            <person name="Mateiu R.V."/>
            <person name="Gram L."/>
        </authorList>
    </citation>
    <scope>NUCLEOTIDE SEQUENCE [LARGE SCALE GENOMIC DNA]</scope>
    <source>
        <strain evidence="2">DSM 19584</strain>
    </source>
</reference>
<gene>
    <name evidence="1" type="ORF">AKJ17_16325</name>
</gene>
<dbReference type="STRING" id="693.AKJ17_16325"/>